<reference evidence="6" key="1">
    <citation type="submission" date="2023-06" db="EMBL/GenBank/DDBJ databases">
        <authorList>
            <person name="Jiang Y."/>
            <person name="Liu Q."/>
        </authorList>
    </citation>
    <scope>NUCLEOTIDE SEQUENCE</scope>
    <source>
        <strain evidence="6">CGMCC 1.12089</strain>
    </source>
</reference>
<keyword evidence="7" id="KW-1185">Reference proteome</keyword>
<keyword evidence="2" id="KW-0805">Transcription regulation</keyword>
<evidence type="ECO:0000256" key="1">
    <source>
        <dbReference type="ARBA" id="ARBA00009437"/>
    </source>
</evidence>
<evidence type="ECO:0000313" key="7">
    <source>
        <dbReference type="Proteomes" id="UP001174908"/>
    </source>
</evidence>
<dbReference type="InterPro" id="IPR036390">
    <property type="entry name" value="WH_DNA-bd_sf"/>
</dbReference>
<comment type="caution">
    <text evidence="6">The sequence shown here is derived from an EMBL/GenBank/DDBJ whole genome shotgun (WGS) entry which is preliminary data.</text>
</comment>
<dbReference type="InterPro" id="IPR058163">
    <property type="entry name" value="LysR-type_TF_proteobact-type"/>
</dbReference>
<dbReference type="CDD" id="cd08422">
    <property type="entry name" value="PBP2_CrgA_like"/>
    <property type="match status" value="1"/>
</dbReference>
<dbReference type="PROSITE" id="PS50931">
    <property type="entry name" value="HTH_LYSR"/>
    <property type="match status" value="1"/>
</dbReference>
<dbReference type="Pfam" id="PF00126">
    <property type="entry name" value="HTH_1"/>
    <property type="match status" value="1"/>
</dbReference>
<protein>
    <submittedName>
        <fullName evidence="6">LysR family transcriptional regulator</fullName>
    </submittedName>
</protein>
<dbReference type="PRINTS" id="PR00039">
    <property type="entry name" value="HTHLYSR"/>
</dbReference>
<comment type="similarity">
    <text evidence="1">Belongs to the LysR transcriptional regulatory family.</text>
</comment>
<dbReference type="Gene3D" id="3.40.190.290">
    <property type="match status" value="1"/>
</dbReference>
<accession>A0ABT7NFW2</accession>
<evidence type="ECO:0000313" key="6">
    <source>
        <dbReference type="EMBL" id="MDM0046847.1"/>
    </source>
</evidence>
<name>A0ABT7NFW2_9BURK</name>
<dbReference type="InterPro" id="IPR000847">
    <property type="entry name" value="LysR_HTH_N"/>
</dbReference>
<dbReference type="InterPro" id="IPR036388">
    <property type="entry name" value="WH-like_DNA-bd_sf"/>
</dbReference>
<organism evidence="6 7">
    <name type="scientific">Variovorax dokdonensis</name>
    <dbReference type="NCBI Taxonomy" id="344883"/>
    <lineage>
        <taxon>Bacteria</taxon>
        <taxon>Pseudomonadati</taxon>
        <taxon>Pseudomonadota</taxon>
        <taxon>Betaproteobacteria</taxon>
        <taxon>Burkholderiales</taxon>
        <taxon>Comamonadaceae</taxon>
        <taxon>Variovorax</taxon>
    </lineage>
</organism>
<gene>
    <name evidence="6" type="ORF">QTH91_20315</name>
</gene>
<dbReference type="PANTHER" id="PTHR30537">
    <property type="entry name" value="HTH-TYPE TRANSCRIPTIONAL REGULATOR"/>
    <property type="match status" value="1"/>
</dbReference>
<keyword evidence="3" id="KW-0238">DNA-binding</keyword>
<keyword evidence="4" id="KW-0804">Transcription</keyword>
<dbReference type="EMBL" id="JASZYV010000005">
    <property type="protein sequence ID" value="MDM0046847.1"/>
    <property type="molecule type" value="Genomic_DNA"/>
</dbReference>
<dbReference type="Proteomes" id="UP001174908">
    <property type="component" value="Unassembled WGS sequence"/>
</dbReference>
<sequence>MDSLELIKTFREVAQQGNFSRAATRLNMSKGTVSKYIAELETRFGVRLLNRSTRSVSLTDAGALLLERSTPVLEMVELTQSELQERARQPSGRVRISAPQGMGQGALPDLLGQFMGVYPDVDISLQLTSRPVDLAEEGIDIALRLGPIQDQNLIVRRLVPVKLVLCASPRYWRRYGIPKKPADLAEHVGLTHAAANTGNGTHWRFEEEGRPVDVPIRSRVDSTENAVLVQLALQGFGAIYLPALVVQSHLDNGELQAHLQDYVRKDMWLYAAYLQRRHNSAAVRALLEFLEERVSAQGKRTSSPAR</sequence>
<evidence type="ECO:0000256" key="3">
    <source>
        <dbReference type="ARBA" id="ARBA00023125"/>
    </source>
</evidence>
<dbReference type="InterPro" id="IPR005119">
    <property type="entry name" value="LysR_subst-bd"/>
</dbReference>
<evidence type="ECO:0000259" key="5">
    <source>
        <dbReference type="PROSITE" id="PS50931"/>
    </source>
</evidence>
<dbReference type="SUPFAM" id="SSF53850">
    <property type="entry name" value="Periplasmic binding protein-like II"/>
    <property type="match status" value="1"/>
</dbReference>
<evidence type="ECO:0000256" key="4">
    <source>
        <dbReference type="ARBA" id="ARBA00023163"/>
    </source>
</evidence>
<dbReference type="Pfam" id="PF03466">
    <property type="entry name" value="LysR_substrate"/>
    <property type="match status" value="1"/>
</dbReference>
<feature type="domain" description="HTH lysR-type" evidence="5">
    <location>
        <begin position="1"/>
        <end position="59"/>
    </location>
</feature>
<dbReference type="RefSeq" id="WP_286661972.1">
    <property type="nucleotide sequence ID" value="NZ_JASZYV010000005.1"/>
</dbReference>
<dbReference type="SUPFAM" id="SSF46785">
    <property type="entry name" value="Winged helix' DNA-binding domain"/>
    <property type="match status" value="1"/>
</dbReference>
<dbReference type="Gene3D" id="1.10.10.10">
    <property type="entry name" value="Winged helix-like DNA-binding domain superfamily/Winged helix DNA-binding domain"/>
    <property type="match status" value="1"/>
</dbReference>
<proteinExistence type="inferred from homology"/>
<evidence type="ECO:0000256" key="2">
    <source>
        <dbReference type="ARBA" id="ARBA00023015"/>
    </source>
</evidence>
<dbReference type="PANTHER" id="PTHR30537:SF35">
    <property type="entry name" value="TRANSCRIPTIONAL REGULATORY PROTEIN"/>
    <property type="match status" value="1"/>
</dbReference>